<accession>A0A848GUE8</accession>
<comment type="caution">
    <text evidence="1">The sequence shown here is derived from an EMBL/GenBank/DDBJ whole genome shotgun (WGS) entry which is preliminary data.</text>
</comment>
<gene>
    <name evidence="1" type="ORF">HHL11_00700</name>
</gene>
<proteinExistence type="predicted"/>
<dbReference type="EMBL" id="JABBFX010000001">
    <property type="protein sequence ID" value="NML42246.1"/>
    <property type="molecule type" value="Genomic_DNA"/>
</dbReference>
<evidence type="ECO:0008006" key="3">
    <source>
        <dbReference type="Google" id="ProtNLM"/>
    </source>
</evidence>
<dbReference type="RefSeq" id="WP_169416465.1">
    <property type="nucleotide sequence ID" value="NZ_JABBFX010000001.1"/>
</dbReference>
<dbReference type="SUPFAM" id="SSF53850">
    <property type="entry name" value="Periplasmic binding protein-like II"/>
    <property type="match status" value="1"/>
</dbReference>
<evidence type="ECO:0000313" key="1">
    <source>
        <dbReference type="EMBL" id="NML42246.1"/>
    </source>
</evidence>
<keyword evidence="2" id="KW-1185">Reference proteome</keyword>
<reference evidence="1 2" key="1">
    <citation type="submission" date="2020-04" db="EMBL/GenBank/DDBJ databases">
        <title>Ramlibacter sp. G-1-2-2 isolated from soil.</title>
        <authorList>
            <person name="Dahal R.H."/>
        </authorList>
    </citation>
    <scope>NUCLEOTIDE SEQUENCE [LARGE SCALE GENOMIC DNA]</scope>
    <source>
        <strain evidence="1 2">G-1-2-2</strain>
    </source>
</reference>
<name>A0A848GUE8_9BURK</name>
<protein>
    <recommendedName>
        <fullName evidence="3">4,5-dihydroxyphthalate decarboxylase</fullName>
    </recommendedName>
</protein>
<dbReference type="Gene3D" id="3.40.190.10">
    <property type="entry name" value="Periplasmic binding protein-like II"/>
    <property type="match status" value="2"/>
</dbReference>
<sequence length="308" mass="33295">MDNTKLLAALRRYEYNDALFDGQAHEGLTLEIARYEGSLLNAMRAMLHERAYDVCEMSPSSYLIAKQAGAALIALPIFPFRQFPLDQVVVREDSKFTKPEDIAGATIAVRTWAQPTALWARQYLMDYLGLDLGGVKWMFIGDDPVPGLRRPEGSVTRKGETLEGLLASGAADVAIGLHSVPPGCRTLIADPEAASRAWRASTGVVPANHLMVVDGRHAGTAVPELVCRRMDAVVRDYLAGGAAAPGVIADLQRIAPEPDPLPSGRAANAAMWETLVGTMVRQGMLAPVASPLDLLYDWEPVFRPAPNP</sequence>
<organism evidence="1 2">
    <name type="scientific">Ramlibacter agri</name>
    <dbReference type="NCBI Taxonomy" id="2728837"/>
    <lineage>
        <taxon>Bacteria</taxon>
        <taxon>Pseudomonadati</taxon>
        <taxon>Pseudomonadota</taxon>
        <taxon>Betaproteobacteria</taxon>
        <taxon>Burkholderiales</taxon>
        <taxon>Comamonadaceae</taxon>
        <taxon>Ramlibacter</taxon>
    </lineage>
</organism>
<dbReference type="Proteomes" id="UP000541185">
    <property type="component" value="Unassembled WGS sequence"/>
</dbReference>
<evidence type="ECO:0000313" key="2">
    <source>
        <dbReference type="Proteomes" id="UP000541185"/>
    </source>
</evidence>
<dbReference type="AlphaFoldDB" id="A0A848GUE8"/>